<evidence type="ECO:0000313" key="2">
    <source>
        <dbReference type="RefSeq" id="XP_029654663.1"/>
    </source>
</evidence>
<reference evidence="2" key="1">
    <citation type="submission" date="2025-08" db="UniProtKB">
        <authorList>
            <consortium name="RefSeq"/>
        </authorList>
    </citation>
    <scope>IDENTIFICATION</scope>
</reference>
<evidence type="ECO:0000313" key="1">
    <source>
        <dbReference type="Proteomes" id="UP000515154"/>
    </source>
</evidence>
<gene>
    <name evidence="2" type="primary">LOC115228155</name>
</gene>
<accession>A0A6P7TSC8</accession>
<dbReference type="KEGG" id="osn:115228155"/>
<keyword evidence="1" id="KW-1185">Reference proteome</keyword>
<dbReference type="RefSeq" id="XP_029654663.1">
    <property type="nucleotide sequence ID" value="XM_029798803.1"/>
</dbReference>
<name>A0A6P7TSC8_9MOLL</name>
<dbReference type="Proteomes" id="UP000515154">
    <property type="component" value="Unplaced"/>
</dbReference>
<sequence>MAKVCNIQEFQAANGWLGNVKNRYCIAFRALCGENQFVETSVIENFTESLNRKLEQYCSKNIFNLDETGLFFKLLSNRTLAVDSDKNLSNKPIKERVTVMFCVTWLEVSELTITNCFKKAFENALIQNLTEIEEIDDENLLIYENDQIDDENFIQNFARKLKQQDQVEEEDEKIYVPTLYEANNSEHDVLTWTFCSL</sequence>
<dbReference type="AlphaFoldDB" id="A0A6P7TSC8"/>
<protein>
    <submittedName>
        <fullName evidence="2">Tigger transposable element-derived protein 6-like</fullName>
    </submittedName>
</protein>
<organism evidence="1 2">
    <name type="scientific">Octopus sinensis</name>
    <name type="common">East Asian common octopus</name>
    <dbReference type="NCBI Taxonomy" id="2607531"/>
    <lineage>
        <taxon>Eukaryota</taxon>
        <taxon>Metazoa</taxon>
        <taxon>Spiralia</taxon>
        <taxon>Lophotrochozoa</taxon>
        <taxon>Mollusca</taxon>
        <taxon>Cephalopoda</taxon>
        <taxon>Coleoidea</taxon>
        <taxon>Octopodiformes</taxon>
        <taxon>Octopoda</taxon>
        <taxon>Incirrata</taxon>
        <taxon>Octopodidae</taxon>
        <taxon>Octopus</taxon>
    </lineage>
</organism>
<proteinExistence type="predicted"/>